<dbReference type="PROSITE" id="PS51379">
    <property type="entry name" value="4FE4S_FER_2"/>
    <property type="match status" value="2"/>
</dbReference>
<evidence type="ECO:0000313" key="6">
    <source>
        <dbReference type="Proteomes" id="UP000028486"/>
    </source>
</evidence>
<dbReference type="KEGG" id="caj:CIG1485E_0258"/>
<dbReference type="eggNOG" id="COG2768">
    <property type="taxonomic scope" value="Bacteria"/>
</dbReference>
<evidence type="ECO:0000313" key="5">
    <source>
        <dbReference type="EMBL" id="AII14129.1"/>
    </source>
</evidence>
<reference evidence="6" key="1">
    <citation type="journal article" date="2014" name="Genome Announc.">
        <title>Complete Genome Sequence of Campylobacter iguaniorum Strain 1485ET, Isolated from a Bearded Dragon (Pogona vitticeps).</title>
        <authorList>
            <person name="Gilbert M.J."/>
            <person name="Miller W.G."/>
            <person name="Yee E."/>
            <person name="Kik M."/>
            <person name="Wagenaar J.A."/>
            <person name="Duim B."/>
        </authorList>
    </citation>
    <scope>NUCLEOTIDE SEQUENCE [LARGE SCALE GENOMIC DNA]</scope>
    <source>
        <strain evidence="6">1485E</strain>
    </source>
</reference>
<dbReference type="Pfam" id="PF00037">
    <property type="entry name" value="Fer4"/>
    <property type="match status" value="1"/>
</dbReference>
<proteinExistence type="predicted"/>
<dbReference type="NCBIfam" id="NF033683">
    <property type="entry name" value="di_4Fe-4S_YfhL"/>
    <property type="match status" value="1"/>
</dbReference>
<dbReference type="OrthoDB" id="9803397at2"/>
<feature type="domain" description="4Fe-4S ferredoxin-type" evidence="4">
    <location>
        <begin position="1"/>
        <end position="29"/>
    </location>
</feature>
<dbReference type="InterPro" id="IPR017900">
    <property type="entry name" value="4Fe4S_Fe_S_CS"/>
</dbReference>
<evidence type="ECO:0000256" key="1">
    <source>
        <dbReference type="ARBA" id="ARBA00022723"/>
    </source>
</evidence>
<keyword evidence="6" id="KW-1185">Reference proteome</keyword>
<evidence type="ECO:0000256" key="3">
    <source>
        <dbReference type="ARBA" id="ARBA00023014"/>
    </source>
</evidence>
<dbReference type="EMBL" id="CP009043">
    <property type="protein sequence ID" value="AII14129.1"/>
    <property type="molecule type" value="Genomic_DNA"/>
</dbReference>
<dbReference type="Proteomes" id="UP000028486">
    <property type="component" value="Chromosome"/>
</dbReference>
<dbReference type="HOGENOM" id="CLU_139698_11_0_7"/>
<dbReference type="InterPro" id="IPR017896">
    <property type="entry name" value="4Fe4S_Fe-S-bd"/>
</dbReference>
<keyword evidence="1" id="KW-0479">Metal-binding</keyword>
<dbReference type="InterPro" id="IPR047927">
    <property type="entry name" value="YfhL-like"/>
</dbReference>
<dbReference type="GO" id="GO:0051536">
    <property type="term" value="F:iron-sulfur cluster binding"/>
    <property type="evidence" value="ECO:0007669"/>
    <property type="project" value="UniProtKB-KW"/>
</dbReference>
<evidence type="ECO:0000256" key="2">
    <source>
        <dbReference type="ARBA" id="ARBA00023004"/>
    </source>
</evidence>
<feature type="domain" description="4Fe-4S ferredoxin-type" evidence="4">
    <location>
        <begin position="31"/>
        <end position="64"/>
    </location>
</feature>
<dbReference type="GO" id="GO:0046872">
    <property type="term" value="F:metal ion binding"/>
    <property type="evidence" value="ECO:0007669"/>
    <property type="project" value="UniProtKB-KW"/>
</dbReference>
<dbReference type="Gene3D" id="3.30.70.20">
    <property type="match status" value="1"/>
</dbReference>
<dbReference type="PATRIC" id="fig|1244531.5.peg.267"/>
<dbReference type="AlphaFoldDB" id="A0A076FE69"/>
<gene>
    <name evidence="5" type="primary">fdxB</name>
    <name evidence="5" type="ORF">CIG1485E_0258</name>
</gene>
<dbReference type="PROSITE" id="PS00198">
    <property type="entry name" value="4FE4S_FER_1"/>
    <property type="match status" value="1"/>
</dbReference>
<organism evidence="5 6">
    <name type="scientific">Campylobacter iguaniorum</name>
    <dbReference type="NCBI Taxonomy" id="1244531"/>
    <lineage>
        <taxon>Bacteria</taxon>
        <taxon>Pseudomonadati</taxon>
        <taxon>Campylobacterota</taxon>
        <taxon>Epsilonproteobacteria</taxon>
        <taxon>Campylobacterales</taxon>
        <taxon>Campylobacteraceae</taxon>
        <taxon>Campylobacter</taxon>
    </lineage>
</organism>
<dbReference type="RefSeq" id="WP_038452849.1">
    <property type="nucleotide sequence ID" value="NZ_CP009043.1"/>
</dbReference>
<sequence>MSLMITKDCISCDACREECPDEAIYEDDPIYMIDPDRCSECISDYAEPACIMACPVDCIVPDPDNIETPEELKFKHEQYLEGN</sequence>
<accession>A0A076FE69</accession>
<keyword evidence="2" id="KW-0408">Iron</keyword>
<keyword evidence="3" id="KW-0411">Iron-sulfur</keyword>
<evidence type="ECO:0000259" key="4">
    <source>
        <dbReference type="PROSITE" id="PS51379"/>
    </source>
</evidence>
<protein>
    <submittedName>
        <fullName evidence="5">Ferredoxin</fullName>
    </submittedName>
</protein>
<name>A0A076FE69_9BACT</name>
<dbReference type="STRING" id="1244531.CIG2463D_0263"/>
<dbReference type="SUPFAM" id="SSF54862">
    <property type="entry name" value="4Fe-4S ferredoxins"/>
    <property type="match status" value="1"/>
</dbReference>